<evidence type="ECO:0000313" key="2">
    <source>
        <dbReference type="EMBL" id="KJY00568.1"/>
    </source>
</evidence>
<sequence length="213" mass="23058">MDWTWLLLLTSPLFTQTVLAIDTENLSFCYDSTNTCLSSLKANANAPANCKACLVVTTTATPTVTRTKIIHTTHLVDAESAPRTFTATDIITPVVFATETKTLTAMPDLRIRGLSEQAGPRCPPKYAECDYDAYRAACACIGAGEETRTISGFPFTVMEKRTETFFEAAEMQAAESAWEEVRITSAAATVTVTVVAPAVTSTVTDSVWVPARR</sequence>
<protein>
    <submittedName>
        <fullName evidence="2">Uncharacterized protein</fullName>
    </submittedName>
</protein>
<keyword evidence="3" id="KW-1185">Reference proteome</keyword>
<comment type="caution">
    <text evidence="2">The sequence shown here is derived from an EMBL/GenBank/DDBJ whole genome shotgun (WGS) entry which is preliminary data.</text>
</comment>
<name>A0A0F4GU39_9PEZI</name>
<dbReference type="AlphaFoldDB" id="A0A0F4GU39"/>
<evidence type="ECO:0000256" key="1">
    <source>
        <dbReference type="SAM" id="SignalP"/>
    </source>
</evidence>
<evidence type="ECO:0000313" key="3">
    <source>
        <dbReference type="Proteomes" id="UP000033647"/>
    </source>
</evidence>
<dbReference type="EMBL" id="LAFY01000315">
    <property type="protein sequence ID" value="KJY00568.1"/>
    <property type="molecule type" value="Genomic_DNA"/>
</dbReference>
<keyword evidence="1" id="KW-0732">Signal</keyword>
<organism evidence="2 3">
    <name type="scientific">Zymoseptoria brevis</name>
    <dbReference type="NCBI Taxonomy" id="1047168"/>
    <lineage>
        <taxon>Eukaryota</taxon>
        <taxon>Fungi</taxon>
        <taxon>Dikarya</taxon>
        <taxon>Ascomycota</taxon>
        <taxon>Pezizomycotina</taxon>
        <taxon>Dothideomycetes</taxon>
        <taxon>Dothideomycetidae</taxon>
        <taxon>Mycosphaerellales</taxon>
        <taxon>Mycosphaerellaceae</taxon>
        <taxon>Zymoseptoria</taxon>
    </lineage>
</organism>
<feature type="chain" id="PRO_5002469212" evidence="1">
    <location>
        <begin position="21"/>
        <end position="213"/>
    </location>
</feature>
<gene>
    <name evidence="2" type="ORF">TI39_contig323g00048</name>
</gene>
<accession>A0A0F4GU39</accession>
<proteinExistence type="predicted"/>
<dbReference type="Proteomes" id="UP000033647">
    <property type="component" value="Unassembled WGS sequence"/>
</dbReference>
<reference evidence="2 3" key="1">
    <citation type="submission" date="2015-03" db="EMBL/GenBank/DDBJ databases">
        <title>RNA-seq based gene annotation and comparative genomics of four Zymoseptoria species reveal species-specific pathogenicity related genes and transposable element activity.</title>
        <authorList>
            <person name="Grandaubert J."/>
            <person name="Bhattacharyya A."/>
            <person name="Stukenbrock E.H."/>
        </authorList>
    </citation>
    <scope>NUCLEOTIDE SEQUENCE [LARGE SCALE GENOMIC DNA]</scope>
    <source>
        <strain evidence="2 3">Zb18110</strain>
    </source>
</reference>
<feature type="signal peptide" evidence="1">
    <location>
        <begin position="1"/>
        <end position="20"/>
    </location>
</feature>